<dbReference type="RefSeq" id="WP_046443585.1">
    <property type="nucleotide sequence ID" value="NZ_CAUERS010000015.1"/>
</dbReference>
<organism evidence="7 8">
    <name type="scientific">Christensenella hongkongensis</name>
    <dbReference type="NCBI Taxonomy" id="270498"/>
    <lineage>
        <taxon>Bacteria</taxon>
        <taxon>Bacillati</taxon>
        <taxon>Bacillota</taxon>
        <taxon>Clostridia</taxon>
        <taxon>Christensenellales</taxon>
        <taxon>Christensenellaceae</taxon>
        <taxon>Christensenella</taxon>
    </lineage>
</organism>
<dbReference type="SUPFAM" id="SSF50129">
    <property type="entry name" value="GroES-like"/>
    <property type="match status" value="1"/>
</dbReference>
<dbReference type="InterPro" id="IPR036291">
    <property type="entry name" value="NAD(P)-bd_dom_sf"/>
</dbReference>
<comment type="cofactor">
    <cofactor evidence="4">
        <name>Zn(2+)</name>
        <dbReference type="ChEBI" id="CHEBI:29105"/>
    </cofactor>
</comment>
<evidence type="ECO:0000259" key="5">
    <source>
        <dbReference type="Pfam" id="PF00107"/>
    </source>
</evidence>
<evidence type="ECO:0000256" key="4">
    <source>
        <dbReference type="RuleBase" id="RU361277"/>
    </source>
</evidence>
<name>A0A0M2NK16_9FIRM</name>
<dbReference type="EMBL" id="LAYJ01000101">
    <property type="protein sequence ID" value="KKI50792.1"/>
    <property type="molecule type" value="Genomic_DNA"/>
</dbReference>
<keyword evidence="2 4" id="KW-0862">Zinc</keyword>
<reference evidence="7 8" key="1">
    <citation type="submission" date="2015-04" db="EMBL/GenBank/DDBJ databases">
        <title>Draft genome sequence of bacteremic isolate Catabacter hongkongensis type strain HKU16T.</title>
        <authorList>
            <person name="Lau S.K."/>
            <person name="Teng J.L."/>
            <person name="Huang Y."/>
            <person name="Curreem S.O."/>
            <person name="Tsui S.K."/>
            <person name="Woo P.C."/>
        </authorList>
    </citation>
    <scope>NUCLEOTIDE SEQUENCE [LARGE SCALE GENOMIC DNA]</scope>
    <source>
        <strain evidence="7 8">HKU16</strain>
    </source>
</reference>
<dbReference type="Proteomes" id="UP000034076">
    <property type="component" value="Unassembled WGS sequence"/>
</dbReference>
<dbReference type="OrthoDB" id="9769198at2"/>
<dbReference type="Gene3D" id="3.40.50.720">
    <property type="entry name" value="NAD(P)-binding Rossmann-like Domain"/>
    <property type="match status" value="1"/>
</dbReference>
<protein>
    <submittedName>
        <fullName evidence="7">L-threonine 3-dehydrogenase</fullName>
        <ecNumber evidence="7">1.1.1.103</ecNumber>
    </submittedName>
</protein>
<evidence type="ECO:0000259" key="6">
    <source>
        <dbReference type="Pfam" id="PF08240"/>
    </source>
</evidence>
<dbReference type="PANTHER" id="PTHR43401">
    <property type="entry name" value="L-THREONINE 3-DEHYDROGENASE"/>
    <property type="match status" value="1"/>
</dbReference>
<evidence type="ECO:0000256" key="1">
    <source>
        <dbReference type="ARBA" id="ARBA00022723"/>
    </source>
</evidence>
<evidence type="ECO:0000256" key="3">
    <source>
        <dbReference type="ARBA" id="ARBA00023002"/>
    </source>
</evidence>
<gene>
    <name evidence="7" type="ORF">CHK_1718</name>
</gene>
<sequence>MKTAYMKAPYKFEIRDVALKEPQEGEVLIKIKACGFCGYDNILASYAAEEWQPFGHEFSGVVEKVGKGVTRLQAGDHVALETSIFDPTADCSLDGRVDFSMNGPSFMTGGRESMGFSEYVIAPEILCVPFTGISFEEGAFLEPLGVAIDFILTADIKMNDDVLVLGLGPIGLMALQMAKRCGARKVYAAQRSGADKRCELAKQFGADEIIFTDKVDLTQYAFEKGGVDKVLVSSPPATIDAATRVCNVGGIVSFLGISYGEGAAMTLDSNVIHGKKLQVRASNAIPALYFPKGIDLIKAGIVDVKSLITHRFTLDGLDGALNAYHKDRANGVKAMMIEK</sequence>
<dbReference type="GO" id="GO:0008743">
    <property type="term" value="F:L-threonine 3-dehydrogenase activity"/>
    <property type="evidence" value="ECO:0007669"/>
    <property type="project" value="UniProtKB-EC"/>
</dbReference>
<dbReference type="PANTHER" id="PTHR43401:SF2">
    <property type="entry name" value="L-THREONINE 3-DEHYDROGENASE"/>
    <property type="match status" value="1"/>
</dbReference>
<keyword evidence="1 4" id="KW-0479">Metal-binding</keyword>
<dbReference type="Pfam" id="PF00107">
    <property type="entry name" value="ADH_zinc_N"/>
    <property type="match status" value="1"/>
</dbReference>
<keyword evidence="8" id="KW-1185">Reference proteome</keyword>
<dbReference type="InterPro" id="IPR013154">
    <property type="entry name" value="ADH-like_N"/>
</dbReference>
<evidence type="ECO:0000313" key="8">
    <source>
        <dbReference type="Proteomes" id="UP000034076"/>
    </source>
</evidence>
<dbReference type="GO" id="GO:0008270">
    <property type="term" value="F:zinc ion binding"/>
    <property type="evidence" value="ECO:0007669"/>
    <property type="project" value="InterPro"/>
</dbReference>
<dbReference type="SUPFAM" id="SSF51735">
    <property type="entry name" value="NAD(P)-binding Rossmann-fold domains"/>
    <property type="match status" value="1"/>
</dbReference>
<feature type="domain" description="Alcohol dehydrogenase-like N-terminal" evidence="6">
    <location>
        <begin position="24"/>
        <end position="129"/>
    </location>
</feature>
<dbReference type="AlphaFoldDB" id="A0A0M2NK16"/>
<evidence type="ECO:0000313" key="7">
    <source>
        <dbReference type="EMBL" id="KKI50792.1"/>
    </source>
</evidence>
<feature type="domain" description="Alcohol dehydrogenase-like C-terminal" evidence="5">
    <location>
        <begin position="169"/>
        <end position="297"/>
    </location>
</feature>
<dbReference type="InterPro" id="IPR002328">
    <property type="entry name" value="ADH_Zn_CS"/>
</dbReference>
<accession>A0A0M2NK16</accession>
<evidence type="ECO:0000256" key="2">
    <source>
        <dbReference type="ARBA" id="ARBA00022833"/>
    </source>
</evidence>
<dbReference type="STRING" id="270498.CHK_1718"/>
<dbReference type="PROSITE" id="PS00059">
    <property type="entry name" value="ADH_ZINC"/>
    <property type="match status" value="1"/>
</dbReference>
<dbReference type="InterPro" id="IPR013149">
    <property type="entry name" value="ADH-like_C"/>
</dbReference>
<comment type="caution">
    <text evidence="7">The sequence shown here is derived from an EMBL/GenBank/DDBJ whole genome shotgun (WGS) entry which is preliminary data.</text>
</comment>
<proteinExistence type="inferred from homology"/>
<dbReference type="Gene3D" id="3.90.180.10">
    <property type="entry name" value="Medium-chain alcohol dehydrogenases, catalytic domain"/>
    <property type="match status" value="1"/>
</dbReference>
<dbReference type="InterPro" id="IPR050129">
    <property type="entry name" value="Zn_alcohol_dh"/>
</dbReference>
<dbReference type="Pfam" id="PF08240">
    <property type="entry name" value="ADH_N"/>
    <property type="match status" value="1"/>
</dbReference>
<dbReference type="InterPro" id="IPR011032">
    <property type="entry name" value="GroES-like_sf"/>
</dbReference>
<dbReference type="EC" id="1.1.1.103" evidence="7"/>
<keyword evidence="3 7" id="KW-0560">Oxidoreductase</keyword>
<comment type="similarity">
    <text evidence="4">Belongs to the zinc-containing alcohol dehydrogenase family.</text>
</comment>